<dbReference type="Proteomes" id="UP000319837">
    <property type="component" value="Unassembled WGS sequence"/>
</dbReference>
<reference evidence="3" key="1">
    <citation type="submission" date="2018-10" db="EMBL/GenBank/DDBJ databases">
        <title>FDA dAtabase for Regulatory Grade micrObial Sequences (FDA-ARGOS): Supporting development and validation of Infectious Disease Dx tests.</title>
        <authorList>
            <person name="Minogue T."/>
            <person name="Wolcott M."/>
            <person name="Wasieloski L."/>
            <person name="Aguilar W."/>
            <person name="Moore D."/>
            <person name="Tallon L."/>
            <person name="Sadzewicz L."/>
            <person name="Sengamalay N."/>
            <person name="Ott S."/>
            <person name="Godinez A."/>
            <person name="Nagaraj S."/>
            <person name="Vavikolanu K."/>
            <person name="Vyas G."/>
            <person name="Nadendla S."/>
            <person name="George J."/>
            <person name="Sichtig H."/>
        </authorList>
    </citation>
    <scope>NUCLEOTIDE SEQUENCE [LARGE SCALE GENOMIC DNA]</scope>
    <source>
        <strain evidence="3">FDAARGOS_343</strain>
    </source>
</reference>
<evidence type="ECO:0000313" key="3">
    <source>
        <dbReference type="Proteomes" id="UP000319837"/>
    </source>
</evidence>
<evidence type="ECO:0000313" key="2">
    <source>
        <dbReference type="EMBL" id="TRZ36789.1"/>
    </source>
</evidence>
<name>A0A553SIH5_NIACI</name>
<dbReference type="AlphaFoldDB" id="A0A553SIH5"/>
<dbReference type="EMBL" id="RIBP01000004">
    <property type="protein sequence ID" value="TRZ36789.1"/>
    <property type="molecule type" value="Genomic_DNA"/>
</dbReference>
<feature type="transmembrane region" description="Helical" evidence="1">
    <location>
        <begin position="36"/>
        <end position="53"/>
    </location>
</feature>
<accession>A0A553SIH5</accession>
<dbReference type="RefSeq" id="WP_185765186.1">
    <property type="nucleotide sequence ID" value="NZ_RIBP01000004.1"/>
</dbReference>
<keyword evidence="1" id="KW-1133">Transmembrane helix</keyword>
<proteinExistence type="predicted"/>
<sequence>MEVKGIRNFSFILAIIFLLMDVIALAAKLEISRTTLIMSIVLGILLFINGMLYRKKGILKNGDST</sequence>
<protein>
    <submittedName>
        <fullName evidence="2">Uncharacterized protein</fullName>
    </submittedName>
</protein>
<organism evidence="2 3">
    <name type="scientific">Niallia circulans</name>
    <name type="common">Bacillus circulans</name>
    <dbReference type="NCBI Taxonomy" id="1397"/>
    <lineage>
        <taxon>Bacteria</taxon>
        <taxon>Bacillati</taxon>
        <taxon>Bacillota</taxon>
        <taxon>Bacilli</taxon>
        <taxon>Bacillales</taxon>
        <taxon>Bacillaceae</taxon>
        <taxon>Niallia</taxon>
    </lineage>
</organism>
<keyword evidence="1" id="KW-0812">Transmembrane</keyword>
<gene>
    <name evidence="2" type="ORF">CEQ21_14845</name>
</gene>
<comment type="caution">
    <text evidence="2">The sequence shown here is derived from an EMBL/GenBank/DDBJ whole genome shotgun (WGS) entry which is preliminary data.</text>
</comment>
<keyword evidence="1" id="KW-0472">Membrane</keyword>
<evidence type="ECO:0000256" key="1">
    <source>
        <dbReference type="SAM" id="Phobius"/>
    </source>
</evidence>